<keyword evidence="13" id="KW-1185">Reference proteome</keyword>
<dbReference type="NCBIfam" id="NF003588">
    <property type="entry name" value="PRK05254.1-1"/>
    <property type="match status" value="1"/>
</dbReference>
<evidence type="ECO:0000256" key="5">
    <source>
        <dbReference type="ARBA" id="ARBA00022801"/>
    </source>
</evidence>
<evidence type="ECO:0000256" key="8">
    <source>
        <dbReference type="PROSITE-ProRule" id="PRU10072"/>
    </source>
</evidence>
<accession>A0AAN4ZP87</accession>
<feature type="region of interest" description="Disordered" evidence="10">
    <location>
        <begin position="39"/>
        <end position="88"/>
    </location>
</feature>
<keyword evidence="4 7" id="KW-0227">DNA damage</keyword>
<evidence type="ECO:0000313" key="13">
    <source>
        <dbReference type="Proteomes" id="UP001328107"/>
    </source>
</evidence>
<dbReference type="HAMAP" id="MF_00148">
    <property type="entry name" value="UDG"/>
    <property type="match status" value="1"/>
</dbReference>
<dbReference type="GO" id="GO:0097510">
    <property type="term" value="P:base-excision repair, AP site formation via deaminated base removal"/>
    <property type="evidence" value="ECO:0007669"/>
    <property type="project" value="TreeGrafter"/>
</dbReference>
<keyword evidence="7" id="KW-0539">Nucleus</keyword>
<dbReference type="PANTHER" id="PTHR11264:SF7">
    <property type="entry name" value="URACIL-DNA GLYCOSYLASE"/>
    <property type="match status" value="1"/>
</dbReference>
<evidence type="ECO:0000256" key="10">
    <source>
        <dbReference type="SAM" id="MobiDB-lite"/>
    </source>
</evidence>
<evidence type="ECO:0000313" key="12">
    <source>
        <dbReference type="EMBL" id="GMR42929.1"/>
    </source>
</evidence>
<dbReference type="SMART" id="SM00986">
    <property type="entry name" value="UDG"/>
    <property type="match status" value="1"/>
</dbReference>
<keyword evidence="5 7" id="KW-0378">Hydrolase</keyword>
<dbReference type="FunFam" id="3.40.470.10:FF:000001">
    <property type="entry name" value="Uracil-DNA glycosylase"/>
    <property type="match status" value="1"/>
</dbReference>
<evidence type="ECO:0000256" key="4">
    <source>
        <dbReference type="ARBA" id="ARBA00022763"/>
    </source>
</evidence>
<feature type="compositionally biased region" description="Basic and acidic residues" evidence="10">
    <location>
        <begin position="56"/>
        <end position="84"/>
    </location>
</feature>
<dbReference type="InterPro" id="IPR036895">
    <property type="entry name" value="Uracil-DNA_glycosylase-like_sf"/>
</dbReference>
<dbReference type="SMART" id="SM00987">
    <property type="entry name" value="UreE_C"/>
    <property type="match status" value="1"/>
</dbReference>
<dbReference type="GO" id="GO:0005634">
    <property type="term" value="C:nucleus"/>
    <property type="evidence" value="ECO:0007669"/>
    <property type="project" value="UniProtKB-SubCell"/>
</dbReference>
<dbReference type="InterPro" id="IPR018085">
    <property type="entry name" value="Ura-DNA_Glyclase_AS"/>
</dbReference>
<evidence type="ECO:0000256" key="1">
    <source>
        <dbReference type="ARBA" id="ARBA00001400"/>
    </source>
</evidence>
<dbReference type="GO" id="GO:0004844">
    <property type="term" value="F:uracil DNA N-glycosylase activity"/>
    <property type="evidence" value="ECO:0007669"/>
    <property type="project" value="UniProtKB-UniRule"/>
</dbReference>
<name>A0AAN4ZP87_9BILA</name>
<dbReference type="Proteomes" id="UP001328107">
    <property type="component" value="Unassembled WGS sequence"/>
</dbReference>
<dbReference type="InterPro" id="IPR002043">
    <property type="entry name" value="UDG_fam1"/>
</dbReference>
<dbReference type="NCBIfam" id="NF003591">
    <property type="entry name" value="PRK05254.1-4"/>
    <property type="match status" value="1"/>
</dbReference>
<evidence type="ECO:0000259" key="11">
    <source>
        <dbReference type="SMART" id="SM00986"/>
    </source>
</evidence>
<dbReference type="CDD" id="cd10027">
    <property type="entry name" value="UDG-F1-like"/>
    <property type="match status" value="1"/>
</dbReference>
<comment type="subcellular location">
    <subcellularLocation>
        <location evidence="7">Mitochondrion</location>
    </subcellularLocation>
    <subcellularLocation>
        <location evidence="7">Nucleus</location>
    </subcellularLocation>
</comment>
<gene>
    <name evidence="12" type="ORF">PMAYCL1PPCAC_13124</name>
</gene>
<organism evidence="12 13">
    <name type="scientific">Pristionchus mayeri</name>
    <dbReference type="NCBI Taxonomy" id="1317129"/>
    <lineage>
        <taxon>Eukaryota</taxon>
        <taxon>Metazoa</taxon>
        <taxon>Ecdysozoa</taxon>
        <taxon>Nematoda</taxon>
        <taxon>Chromadorea</taxon>
        <taxon>Rhabditida</taxon>
        <taxon>Rhabditina</taxon>
        <taxon>Diplogasteromorpha</taxon>
        <taxon>Diplogasteroidea</taxon>
        <taxon>Neodiplogasteridae</taxon>
        <taxon>Pristionchus</taxon>
    </lineage>
</organism>
<reference evidence="13" key="1">
    <citation type="submission" date="2022-10" db="EMBL/GenBank/DDBJ databases">
        <title>Genome assembly of Pristionchus species.</title>
        <authorList>
            <person name="Yoshida K."/>
            <person name="Sommer R.J."/>
        </authorList>
    </citation>
    <scope>NUCLEOTIDE SEQUENCE [LARGE SCALE GENOMIC DNA]</scope>
    <source>
        <strain evidence="13">RS5460</strain>
    </source>
</reference>
<dbReference type="Gene3D" id="3.40.470.10">
    <property type="entry name" value="Uracil-DNA glycosylase-like domain"/>
    <property type="match status" value="1"/>
</dbReference>
<keyword evidence="6 7" id="KW-0234">DNA repair</keyword>
<dbReference type="AlphaFoldDB" id="A0AAN4ZP87"/>
<evidence type="ECO:0000256" key="2">
    <source>
        <dbReference type="ARBA" id="ARBA00008184"/>
    </source>
</evidence>
<evidence type="ECO:0000256" key="7">
    <source>
        <dbReference type="HAMAP-Rule" id="MF_03166"/>
    </source>
</evidence>
<sequence>MRFMLEMTINHSGRECYSQRDRSMASPKIPDMFLKALKRKQSTVTSAVSIDTKMASTEKRPKKEEEPENVKPEKNESESLREAESAVPVVTEETTTDLYSLVRDAEWRNVLEAEFKKPYIANIEKELEKERKVGKTVYPPRDEIFAALNITPLSRVRVVLIGQDPYHNVDQAHGLCFSVKRGVKPPPSLKNIYKELATDMEGFKAPDHGFLESWAHQGILMLNAALTVRAHEANSHSKFGWYTLTDKIISIVSKETEGVVFLLWGGFAHKKESLVDRKKHTIVKTAHPSPLSARHFMGCKCFSQVNDHLKNYGKEPINWGDL</sequence>
<comment type="catalytic activity">
    <reaction evidence="1 7 9">
        <text>Hydrolyzes single-stranded DNA or mismatched double-stranded DNA and polynucleotides, releasing free uracil.</text>
        <dbReference type="EC" id="3.2.2.27"/>
    </reaction>
</comment>
<feature type="active site" description="Proton acceptor" evidence="7 8">
    <location>
        <position position="164"/>
    </location>
</feature>
<keyword evidence="7" id="KW-0496">Mitochondrion</keyword>
<comment type="caution">
    <text evidence="12">The sequence shown here is derived from an EMBL/GenBank/DDBJ whole genome shotgun (WGS) entry which is preliminary data.</text>
</comment>
<protein>
    <recommendedName>
        <fullName evidence="3 7">Uracil-DNA glycosylase</fullName>
        <shortName evidence="7">UDG</shortName>
        <ecNumber evidence="3 7">3.2.2.27</ecNumber>
    </recommendedName>
</protein>
<dbReference type="SUPFAM" id="SSF52141">
    <property type="entry name" value="Uracil-DNA glycosylase-like"/>
    <property type="match status" value="1"/>
</dbReference>
<dbReference type="EC" id="3.2.2.27" evidence="3 7"/>
<dbReference type="PROSITE" id="PS00130">
    <property type="entry name" value="U_DNA_GLYCOSYLASE"/>
    <property type="match status" value="1"/>
</dbReference>
<comment type="function">
    <text evidence="7 9">Excises uracil residues from the DNA which can arise as a result of misincorporation of dUMP residues by DNA polymerase or due to deamination of cytosine.</text>
</comment>
<evidence type="ECO:0000256" key="9">
    <source>
        <dbReference type="RuleBase" id="RU003780"/>
    </source>
</evidence>
<dbReference type="NCBIfam" id="TIGR00628">
    <property type="entry name" value="ung"/>
    <property type="match status" value="1"/>
</dbReference>
<proteinExistence type="inferred from homology"/>
<evidence type="ECO:0000256" key="6">
    <source>
        <dbReference type="ARBA" id="ARBA00023204"/>
    </source>
</evidence>
<dbReference type="PANTHER" id="PTHR11264">
    <property type="entry name" value="URACIL-DNA GLYCOSYLASE"/>
    <property type="match status" value="1"/>
</dbReference>
<feature type="domain" description="Uracil-DNA glycosylase-like" evidence="11">
    <location>
        <begin position="149"/>
        <end position="309"/>
    </location>
</feature>
<dbReference type="GO" id="GO:0005739">
    <property type="term" value="C:mitochondrion"/>
    <property type="evidence" value="ECO:0007669"/>
    <property type="project" value="UniProtKB-SubCell"/>
</dbReference>
<dbReference type="InterPro" id="IPR005122">
    <property type="entry name" value="Uracil-DNA_glycosylase-like"/>
</dbReference>
<dbReference type="NCBIfam" id="NF003592">
    <property type="entry name" value="PRK05254.1-5"/>
    <property type="match status" value="1"/>
</dbReference>
<dbReference type="Pfam" id="PF03167">
    <property type="entry name" value="UDG"/>
    <property type="match status" value="1"/>
</dbReference>
<dbReference type="NCBIfam" id="NF003589">
    <property type="entry name" value="PRK05254.1-2"/>
    <property type="match status" value="1"/>
</dbReference>
<evidence type="ECO:0000256" key="3">
    <source>
        <dbReference type="ARBA" id="ARBA00012030"/>
    </source>
</evidence>
<dbReference type="EMBL" id="BTRK01000003">
    <property type="protein sequence ID" value="GMR42929.1"/>
    <property type="molecule type" value="Genomic_DNA"/>
</dbReference>
<comment type="similarity">
    <text evidence="2 7 9">Belongs to the uracil-DNA glycosylase (UDG) superfamily. UNG family.</text>
</comment>